<comment type="caution">
    <text evidence="1">The sequence shown here is derived from an EMBL/GenBank/DDBJ whole genome shotgun (WGS) entry which is preliminary data.</text>
</comment>
<keyword evidence="2" id="KW-1185">Reference proteome</keyword>
<accession>A0A812TIT8</accession>
<sequence>DWWDVKGEIQALPAGYIAEDPFKCGPASALRSLPGGDDASMIRVDGAHTWAINGIGKDLYSSSLVLAARIGLFGTGSMEHRLGVAYDRFQVFVRKSSKYTSIDGFNYMTLKCNKTYTDFPSGLGKGHDCAIVGSWLEEELARTNVAEQHREIFEVMRYTVAMAGKFWRTIYESGEGYATLASLSARAGLMMFKIRPKLHMYCHLVFLGTMMETLFTKNYMDKVVVYPFCESIQLRLDLQNQMENDNAKYILSPTNFMVWSDEDFIGRIARLSRRVHKASTAKYTIDRAKCLYLRQWRRTFE</sequence>
<reference evidence="1" key="1">
    <citation type="submission" date="2021-02" db="EMBL/GenBank/DDBJ databases">
        <authorList>
            <person name="Dougan E. K."/>
            <person name="Rhodes N."/>
            <person name="Thang M."/>
            <person name="Chan C."/>
        </authorList>
    </citation>
    <scope>NUCLEOTIDE SEQUENCE</scope>
</reference>
<feature type="non-terminal residue" evidence="1">
    <location>
        <position position="301"/>
    </location>
</feature>
<evidence type="ECO:0000313" key="2">
    <source>
        <dbReference type="Proteomes" id="UP000649617"/>
    </source>
</evidence>
<organism evidence="1 2">
    <name type="scientific">Symbiodinium pilosum</name>
    <name type="common">Dinoflagellate</name>
    <dbReference type="NCBI Taxonomy" id="2952"/>
    <lineage>
        <taxon>Eukaryota</taxon>
        <taxon>Sar</taxon>
        <taxon>Alveolata</taxon>
        <taxon>Dinophyceae</taxon>
        <taxon>Suessiales</taxon>
        <taxon>Symbiodiniaceae</taxon>
        <taxon>Symbiodinium</taxon>
    </lineage>
</organism>
<dbReference type="Proteomes" id="UP000649617">
    <property type="component" value="Unassembled WGS sequence"/>
</dbReference>
<name>A0A812TIT8_SYMPI</name>
<gene>
    <name evidence="1" type="ORF">SPIL2461_LOCUS14125</name>
</gene>
<dbReference type="AlphaFoldDB" id="A0A812TIT8"/>
<proteinExistence type="predicted"/>
<dbReference type="OrthoDB" id="425363at2759"/>
<dbReference type="EMBL" id="CAJNIZ010032179">
    <property type="protein sequence ID" value="CAE7535147.1"/>
    <property type="molecule type" value="Genomic_DNA"/>
</dbReference>
<protein>
    <submittedName>
        <fullName evidence="1">Uncharacterized protein</fullName>
    </submittedName>
</protein>
<evidence type="ECO:0000313" key="1">
    <source>
        <dbReference type="EMBL" id="CAE7535147.1"/>
    </source>
</evidence>